<accession>A0A0R3WRI2</accession>
<dbReference type="InterPro" id="IPR006121">
    <property type="entry name" value="HMA_dom"/>
</dbReference>
<feature type="transmembrane region" description="Helical" evidence="4">
    <location>
        <begin position="132"/>
        <end position="155"/>
    </location>
</feature>
<dbReference type="GO" id="GO:0015677">
    <property type="term" value="P:copper ion import"/>
    <property type="evidence" value="ECO:0007669"/>
    <property type="project" value="TreeGrafter"/>
</dbReference>
<dbReference type="OrthoDB" id="432719at2759"/>
<keyword evidence="3" id="KW-1278">Translocase</keyword>
<dbReference type="GO" id="GO:0043682">
    <property type="term" value="F:P-type divalent copper transporter activity"/>
    <property type="evidence" value="ECO:0007669"/>
    <property type="project" value="TreeGrafter"/>
</dbReference>
<evidence type="ECO:0000256" key="1">
    <source>
        <dbReference type="ARBA" id="ARBA00022723"/>
    </source>
</evidence>
<reference evidence="6 7" key="2">
    <citation type="submission" date="2018-11" db="EMBL/GenBank/DDBJ databases">
        <authorList>
            <consortium name="Pathogen Informatics"/>
        </authorList>
    </citation>
    <scope>NUCLEOTIDE SEQUENCE [LARGE SCALE GENOMIC DNA]</scope>
</reference>
<keyword evidence="4" id="KW-0812">Transmembrane</keyword>
<dbReference type="SUPFAM" id="SSF55008">
    <property type="entry name" value="HMA, heavy metal-associated domain"/>
    <property type="match status" value="1"/>
</dbReference>
<dbReference type="GO" id="GO:0055070">
    <property type="term" value="P:copper ion homeostasis"/>
    <property type="evidence" value="ECO:0007669"/>
    <property type="project" value="TreeGrafter"/>
</dbReference>
<evidence type="ECO:0000313" key="8">
    <source>
        <dbReference type="WBParaSite" id="TTAC_0000337201-mRNA-1"/>
    </source>
</evidence>
<keyword evidence="1" id="KW-0479">Metal-binding</keyword>
<organism evidence="8">
    <name type="scientific">Hydatigena taeniaeformis</name>
    <name type="common">Feline tapeworm</name>
    <name type="synonym">Taenia taeniaeformis</name>
    <dbReference type="NCBI Taxonomy" id="6205"/>
    <lineage>
        <taxon>Eukaryota</taxon>
        <taxon>Metazoa</taxon>
        <taxon>Spiralia</taxon>
        <taxon>Lophotrochozoa</taxon>
        <taxon>Platyhelminthes</taxon>
        <taxon>Cestoda</taxon>
        <taxon>Eucestoda</taxon>
        <taxon>Cyclophyllidea</taxon>
        <taxon>Taeniidae</taxon>
        <taxon>Hydatigera</taxon>
    </lineage>
</organism>
<evidence type="ECO:0000313" key="7">
    <source>
        <dbReference type="Proteomes" id="UP000274429"/>
    </source>
</evidence>
<keyword evidence="2" id="KW-0406">Ion transport</keyword>
<dbReference type="FunFam" id="3.30.70.100:FF:000049">
    <property type="entry name" value="copper-transporting ATPase 1"/>
    <property type="match status" value="1"/>
</dbReference>
<dbReference type="PROSITE" id="PS01047">
    <property type="entry name" value="HMA_1"/>
    <property type="match status" value="1"/>
</dbReference>
<evidence type="ECO:0000259" key="5">
    <source>
        <dbReference type="PROSITE" id="PS50846"/>
    </source>
</evidence>
<evidence type="ECO:0000313" key="6">
    <source>
        <dbReference type="EMBL" id="VDM22460.1"/>
    </source>
</evidence>
<dbReference type="AlphaFoldDB" id="A0A0R3WRI2"/>
<keyword evidence="2" id="KW-0813">Transport</keyword>
<dbReference type="PROSITE" id="PS50846">
    <property type="entry name" value="HMA_2"/>
    <property type="match status" value="1"/>
</dbReference>
<sequence length="230" mass="25408">MKADIIYDPTLIRPSTLTKQIEDLGFSAQVLEVTRAAEILGDEGIQTLEVTIQGMTCSSCVNSIETALKKLPGVTSAAVALATKRGKVVFDSRFVGARSILKTIENMGFEASVYKPEFKSAQDFDDTKRWRCVFLTNLALGLPTMFAMMLFMLIWPHSPFGGYCQSRSHNTSNAASQPHFQPMLLPGLSWENFILWLLATPAQVRLGFTRCIIQVGHFMLTLLRAVGRGG</sequence>
<keyword evidence="2" id="KW-0186">Copper</keyword>
<dbReference type="InterPro" id="IPR017969">
    <property type="entry name" value="Heavy-metal-associated_CS"/>
</dbReference>
<evidence type="ECO:0000256" key="3">
    <source>
        <dbReference type="ARBA" id="ARBA00022967"/>
    </source>
</evidence>
<evidence type="ECO:0000256" key="4">
    <source>
        <dbReference type="SAM" id="Phobius"/>
    </source>
</evidence>
<evidence type="ECO:0000256" key="2">
    <source>
        <dbReference type="ARBA" id="ARBA00022796"/>
    </source>
</evidence>
<dbReference type="PANTHER" id="PTHR43520">
    <property type="entry name" value="ATP7, ISOFORM B"/>
    <property type="match status" value="1"/>
</dbReference>
<feature type="domain" description="HMA" evidence="5">
    <location>
        <begin position="46"/>
        <end position="112"/>
    </location>
</feature>
<keyword evidence="2" id="KW-0187">Copper transport</keyword>
<dbReference type="Gene3D" id="3.30.70.100">
    <property type="match status" value="1"/>
</dbReference>
<dbReference type="Proteomes" id="UP000274429">
    <property type="component" value="Unassembled WGS sequence"/>
</dbReference>
<protein>
    <submittedName>
        <fullName evidence="8">HMA domain-containing protein</fullName>
    </submittedName>
</protein>
<gene>
    <name evidence="6" type="ORF">TTAC_LOCUS3357</name>
</gene>
<dbReference type="WBParaSite" id="TTAC_0000337201-mRNA-1">
    <property type="protein sequence ID" value="TTAC_0000337201-mRNA-1"/>
    <property type="gene ID" value="TTAC_0000337201"/>
</dbReference>
<dbReference type="STRING" id="6205.A0A0R3WRI2"/>
<dbReference type="PANTHER" id="PTHR43520:SF8">
    <property type="entry name" value="P-TYPE CU(+) TRANSPORTER"/>
    <property type="match status" value="1"/>
</dbReference>
<dbReference type="PRINTS" id="PR00942">
    <property type="entry name" value="CUATPASEI"/>
</dbReference>
<name>A0A0R3WRI2_HYDTA</name>
<dbReference type="EMBL" id="UYWX01002301">
    <property type="protein sequence ID" value="VDM22460.1"/>
    <property type="molecule type" value="Genomic_DNA"/>
</dbReference>
<proteinExistence type="predicted"/>
<dbReference type="Pfam" id="PF00403">
    <property type="entry name" value="HMA"/>
    <property type="match status" value="1"/>
</dbReference>
<dbReference type="GO" id="GO:0005507">
    <property type="term" value="F:copper ion binding"/>
    <property type="evidence" value="ECO:0007669"/>
    <property type="project" value="TreeGrafter"/>
</dbReference>
<keyword evidence="7" id="KW-1185">Reference proteome</keyword>
<keyword evidence="4" id="KW-1133">Transmembrane helix</keyword>
<dbReference type="GO" id="GO:0005886">
    <property type="term" value="C:plasma membrane"/>
    <property type="evidence" value="ECO:0007669"/>
    <property type="project" value="TreeGrafter"/>
</dbReference>
<keyword evidence="4" id="KW-0472">Membrane</keyword>
<dbReference type="GO" id="GO:0005802">
    <property type="term" value="C:trans-Golgi network"/>
    <property type="evidence" value="ECO:0007669"/>
    <property type="project" value="TreeGrafter"/>
</dbReference>
<reference evidence="8" key="1">
    <citation type="submission" date="2017-02" db="UniProtKB">
        <authorList>
            <consortium name="WormBaseParasite"/>
        </authorList>
    </citation>
    <scope>IDENTIFICATION</scope>
</reference>
<dbReference type="InterPro" id="IPR036163">
    <property type="entry name" value="HMA_dom_sf"/>
</dbReference>
<dbReference type="CDD" id="cd00371">
    <property type="entry name" value="HMA"/>
    <property type="match status" value="1"/>
</dbReference>